<dbReference type="PANTHER" id="PTHR43162">
    <property type="match status" value="1"/>
</dbReference>
<dbReference type="PANTHER" id="PTHR43162:SF1">
    <property type="entry name" value="PRESTALK A DIFFERENTIATION PROTEIN A"/>
    <property type="match status" value="1"/>
</dbReference>
<dbReference type="InterPro" id="IPR016040">
    <property type="entry name" value="NAD(P)-bd_dom"/>
</dbReference>
<feature type="domain" description="NAD(P)-binding" evidence="1">
    <location>
        <begin position="6"/>
        <end position="173"/>
    </location>
</feature>
<evidence type="ECO:0000259" key="1">
    <source>
        <dbReference type="Pfam" id="PF13460"/>
    </source>
</evidence>
<dbReference type="RefSeq" id="WP_184789880.1">
    <property type="nucleotide sequence ID" value="NZ_BONT01000072.1"/>
</dbReference>
<keyword evidence="3" id="KW-1185">Reference proteome</keyword>
<dbReference type="EMBL" id="JACHGT010000011">
    <property type="protein sequence ID" value="MBB6037045.1"/>
    <property type="molecule type" value="Genomic_DNA"/>
</dbReference>
<dbReference type="SUPFAM" id="SSF51735">
    <property type="entry name" value="NAD(P)-binding Rossmann-fold domains"/>
    <property type="match status" value="1"/>
</dbReference>
<gene>
    <name evidence="2" type="ORF">HNR73_004918</name>
</gene>
<comment type="caution">
    <text evidence="2">The sequence shown here is derived from an EMBL/GenBank/DDBJ whole genome shotgun (WGS) entry which is preliminary data.</text>
</comment>
<dbReference type="Proteomes" id="UP000548476">
    <property type="component" value="Unassembled WGS sequence"/>
</dbReference>
<dbReference type="Gene3D" id="3.90.25.10">
    <property type="entry name" value="UDP-galactose 4-epimerase, domain 1"/>
    <property type="match status" value="1"/>
</dbReference>
<dbReference type="Gene3D" id="3.40.50.720">
    <property type="entry name" value="NAD(P)-binding Rossmann-like Domain"/>
    <property type="match status" value="1"/>
</dbReference>
<proteinExistence type="predicted"/>
<dbReference type="AlphaFoldDB" id="A0A841FM18"/>
<dbReference type="Pfam" id="PF13460">
    <property type="entry name" value="NAD_binding_10"/>
    <property type="match status" value="1"/>
</dbReference>
<protein>
    <submittedName>
        <fullName evidence="2">Uncharacterized protein YbjT (DUF2867 family)</fullName>
    </submittedName>
</protein>
<evidence type="ECO:0000313" key="2">
    <source>
        <dbReference type="EMBL" id="MBB6037045.1"/>
    </source>
</evidence>
<dbReference type="InterPro" id="IPR051604">
    <property type="entry name" value="Ergot_Alk_Oxidoreductase"/>
</dbReference>
<name>A0A841FM18_9ACTN</name>
<accession>A0A841FM18</accession>
<organism evidence="2 3">
    <name type="scientific">Phytomonospora endophytica</name>
    <dbReference type="NCBI Taxonomy" id="714109"/>
    <lineage>
        <taxon>Bacteria</taxon>
        <taxon>Bacillati</taxon>
        <taxon>Actinomycetota</taxon>
        <taxon>Actinomycetes</taxon>
        <taxon>Micromonosporales</taxon>
        <taxon>Micromonosporaceae</taxon>
        <taxon>Phytomonospora</taxon>
    </lineage>
</organism>
<dbReference type="InterPro" id="IPR036291">
    <property type="entry name" value="NAD(P)-bd_dom_sf"/>
</dbReference>
<sequence>MITVTGATGNVGTILVSTLIAAGEQVSAVSRGAAEFPSGVVHHRADLSDPSSLAPAVDGSDALFVLLPGEMADIDPHKIFATAEAGGVRRVVLLSSQGVVSRPMHAPLGAFEEALKESGLGWTVLRPAGFASNAFMWAESARTARMAAAPFADVALPVVDPADIAAMAAAALLDAKHDGRTYTVTGPAPISPREQVAAIAAAVGADIGFHELSRDDAFTAMSAFMPAEAVEATLAILGEPTDHERTVSADVREVLGRPAGSFAGWAARNAAAFA</sequence>
<evidence type="ECO:0000313" key="3">
    <source>
        <dbReference type="Proteomes" id="UP000548476"/>
    </source>
</evidence>
<reference evidence="2 3" key="1">
    <citation type="submission" date="2020-08" db="EMBL/GenBank/DDBJ databases">
        <title>Genomic Encyclopedia of Type Strains, Phase IV (KMG-IV): sequencing the most valuable type-strain genomes for metagenomic binning, comparative biology and taxonomic classification.</title>
        <authorList>
            <person name="Goeker M."/>
        </authorList>
    </citation>
    <scope>NUCLEOTIDE SEQUENCE [LARGE SCALE GENOMIC DNA]</scope>
    <source>
        <strain evidence="2 3">YIM 65646</strain>
    </source>
</reference>